<comment type="similarity">
    <text evidence="2 5 6">Belongs to the glutamine synthetase family.</text>
</comment>
<reference evidence="8 9" key="1">
    <citation type="journal article" date="2010" name="Genome Biol. Evol.">
        <title>The sequence of a 1.8-mb bacterial linear plasmid reveals a rich evolutionary reservoir of secondary metabolic pathways.</title>
        <authorList>
            <person name="Medema M.H."/>
            <person name="Trefzer A."/>
            <person name="Kovalchuk A."/>
            <person name="van den Berg M."/>
            <person name="Mueller U."/>
            <person name="Heijne W."/>
            <person name="Wu L."/>
            <person name="Alam M.T."/>
            <person name="Ronning C.M."/>
            <person name="Nierman W.C."/>
            <person name="Bovenberg R.A.L."/>
            <person name="Breitling R."/>
            <person name="Takano E."/>
        </authorList>
    </citation>
    <scope>NUCLEOTIDE SEQUENCE [LARGE SCALE GENOMIC DNA]</scope>
    <source>
        <strain evidence="9">ATCC 27064 / DSM 738 / JCM 4710 / NBRC 13307 / NCIMB 12785 / NRRL 3585 / VKM Ac-602</strain>
    </source>
</reference>
<dbReference type="Pfam" id="PF00120">
    <property type="entry name" value="Gln-synt_C"/>
    <property type="match status" value="1"/>
</dbReference>
<dbReference type="Proteomes" id="UP000002357">
    <property type="component" value="Chromosome"/>
</dbReference>
<feature type="domain" description="GS catalytic" evidence="7">
    <location>
        <begin position="130"/>
        <end position="460"/>
    </location>
</feature>
<evidence type="ECO:0000313" key="9">
    <source>
        <dbReference type="Proteomes" id="UP000002357"/>
    </source>
</evidence>
<dbReference type="GO" id="GO:0004356">
    <property type="term" value="F:glutamine synthetase activity"/>
    <property type="evidence" value="ECO:0007669"/>
    <property type="project" value="UniProtKB-EC"/>
</dbReference>
<dbReference type="SUPFAM" id="SSF55931">
    <property type="entry name" value="Glutamine synthetase/guanido kinase"/>
    <property type="match status" value="1"/>
</dbReference>
<sequence>MSHRPSPPAPDPPPPARLDALRAGLTDEGVDLVRVLWSDLHGVARGKEIHLDELHRFEDPGLSFCQAVMVTDLAGNPLELPESSGGGWPDAHARIDAGTLTLPGWAPGTAFVLADVLEAAPGHPPLALDPRGLLRRQTERLAARGLRAVAAPELEFYLLAPDPSAPLGWRRYTTFDTAGYTVGASHDPDRMLPLLLRSCRALGLGVQGGNQEFSGGQFEINHTHGPALAAADRAFLFKYAVKEIAAVHGLRATFLGKPFGEAAGSGHHVHLSLVDDGGTNVFADPADDGGLSALGRSFLAGVLEHAPALTAVLNPTVNAYKRLAAPGSLAPTTADWGWDNRTAYVRIPPERGDGTRLEIRVADGAANPYLVIGALLAAGLDGVERGLRPPPPLAPGSTGGGPPLPATFREALDALAASSALARLLGPRFTEVFTAMKRAELARFERAVTDWEFREYTGML</sequence>
<dbReference type="InterPro" id="IPR014746">
    <property type="entry name" value="Gln_synth/guanido_kin_cat_dom"/>
</dbReference>
<dbReference type="SMART" id="SM01230">
    <property type="entry name" value="Gln-synt_C"/>
    <property type="match status" value="1"/>
</dbReference>
<name>E2PUX2_STRCL</name>
<organism evidence="8 9">
    <name type="scientific">Streptomyces clavuligerus</name>
    <dbReference type="NCBI Taxonomy" id="1901"/>
    <lineage>
        <taxon>Bacteria</taxon>
        <taxon>Bacillati</taxon>
        <taxon>Actinomycetota</taxon>
        <taxon>Actinomycetes</taxon>
        <taxon>Kitasatosporales</taxon>
        <taxon>Streptomycetaceae</taxon>
        <taxon>Streptomyces</taxon>
    </lineage>
</organism>
<dbReference type="EMBL" id="CM000913">
    <property type="protein sequence ID" value="EFG09869.1"/>
    <property type="molecule type" value="Genomic_DNA"/>
</dbReference>
<dbReference type="PANTHER" id="PTHR43785:SF12">
    <property type="entry name" value="TYPE-1 GLUTAMINE SYNTHETASE 2"/>
    <property type="match status" value="1"/>
</dbReference>
<keyword evidence="3 8" id="KW-0436">Ligase</keyword>
<dbReference type="InterPro" id="IPR036651">
    <property type="entry name" value="Gln_synt_N_sf"/>
</dbReference>
<protein>
    <submittedName>
        <fullName evidence="8">L-glutamine synthetase</fullName>
        <ecNumber evidence="8">6.3.1.2</ecNumber>
    </submittedName>
</protein>
<dbReference type="PROSITE" id="PS51987">
    <property type="entry name" value="GS_CATALYTIC"/>
    <property type="match status" value="1"/>
</dbReference>
<comment type="cofactor">
    <cofactor evidence="1">
        <name>Mg(2+)</name>
        <dbReference type="ChEBI" id="CHEBI:18420"/>
    </cofactor>
</comment>
<keyword evidence="4" id="KW-0460">Magnesium</keyword>
<accession>E2PUX2</accession>
<evidence type="ECO:0000256" key="4">
    <source>
        <dbReference type="ARBA" id="ARBA00022842"/>
    </source>
</evidence>
<dbReference type="GO" id="GO:0006542">
    <property type="term" value="P:glutamine biosynthetic process"/>
    <property type="evidence" value="ECO:0007669"/>
    <property type="project" value="InterPro"/>
</dbReference>
<dbReference type="GeneID" id="93728755"/>
<evidence type="ECO:0000256" key="1">
    <source>
        <dbReference type="ARBA" id="ARBA00001946"/>
    </source>
</evidence>
<dbReference type="KEGG" id="sclf:BB341_04935"/>
<dbReference type="InterPro" id="IPR027303">
    <property type="entry name" value="Gln_synth_gly_rich_site"/>
</dbReference>
<gene>
    <name evidence="8" type="ORF">SCLAV_4796</name>
</gene>
<dbReference type="Gene3D" id="3.10.20.70">
    <property type="entry name" value="Glutamine synthetase, N-terminal domain"/>
    <property type="match status" value="1"/>
</dbReference>
<dbReference type="STRING" id="1901.BB341_04935"/>
<dbReference type="PROSITE" id="PS00181">
    <property type="entry name" value="GLNA_ATP"/>
    <property type="match status" value="1"/>
</dbReference>
<dbReference type="OrthoDB" id="9807095at2"/>
<dbReference type="RefSeq" id="WP_003962170.1">
    <property type="nucleotide sequence ID" value="NZ_CM000913.1"/>
</dbReference>
<evidence type="ECO:0000256" key="2">
    <source>
        <dbReference type="ARBA" id="ARBA00009897"/>
    </source>
</evidence>
<evidence type="ECO:0000256" key="3">
    <source>
        <dbReference type="ARBA" id="ARBA00022598"/>
    </source>
</evidence>
<proteinExistence type="inferred from homology"/>
<dbReference type="eggNOG" id="COG0174">
    <property type="taxonomic scope" value="Bacteria"/>
</dbReference>
<dbReference type="SUPFAM" id="SSF54368">
    <property type="entry name" value="Glutamine synthetase, N-terminal domain"/>
    <property type="match status" value="1"/>
</dbReference>
<evidence type="ECO:0000256" key="5">
    <source>
        <dbReference type="PROSITE-ProRule" id="PRU01331"/>
    </source>
</evidence>
<dbReference type="Gene3D" id="3.30.590.10">
    <property type="entry name" value="Glutamine synthetase/guanido kinase, catalytic domain"/>
    <property type="match status" value="1"/>
</dbReference>
<dbReference type="EC" id="6.3.1.2" evidence="8"/>
<keyword evidence="9" id="KW-1185">Reference proteome</keyword>
<evidence type="ECO:0000256" key="6">
    <source>
        <dbReference type="RuleBase" id="RU000384"/>
    </source>
</evidence>
<dbReference type="PANTHER" id="PTHR43785">
    <property type="entry name" value="GAMMA-GLUTAMYLPUTRESCINE SYNTHETASE"/>
    <property type="match status" value="1"/>
</dbReference>
<dbReference type="AlphaFoldDB" id="E2PUX2"/>
<evidence type="ECO:0000313" key="8">
    <source>
        <dbReference type="EMBL" id="EFG09869.1"/>
    </source>
</evidence>
<evidence type="ECO:0000259" key="7">
    <source>
        <dbReference type="PROSITE" id="PS51987"/>
    </source>
</evidence>
<dbReference type="InterPro" id="IPR008146">
    <property type="entry name" value="Gln_synth_cat_dom"/>
</dbReference>